<dbReference type="EMBL" id="JAGYWB010000018">
    <property type="protein sequence ID" value="KAI0493105.1"/>
    <property type="molecule type" value="Genomic_DNA"/>
</dbReference>
<dbReference type="Proteomes" id="UP000829196">
    <property type="component" value="Unassembled WGS sequence"/>
</dbReference>
<reference evidence="2" key="1">
    <citation type="journal article" date="2022" name="Front. Genet.">
        <title>Chromosome-Scale Assembly of the Dendrobium nobile Genome Provides Insights Into the Molecular Mechanism of the Biosynthesis of the Medicinal Active Ingredient of Dendrobium.</title>
        <authorList>
            <person name="Xu Q."/>
            <person name="Niu S.-C."/>
            <person name="Li K.-L."/>
            <person name="Zheng P.-J."/>
            <person name="Zhang X.-J."/>
            <person name="Jia Y."/>
            <person name="Liu Y."/>
            <person name="Niu Y.-X."/>
            <person name="Yu L.-H."/>
            <person name="Chen D.-F."/>
            <person name="Zhang G.-Q."/>
        </authorList>
    </citation>
    <scope>NUCLEOTIDE SEQUENCE</scope>
    <source>
        <tissue evidence="2">Leaf</tissue>
    </source>
</reference>
<dbReference type="AlphaFoldDB" id="A0A8T3AFS6"/>
<name>A0A8T3AFS6_DENNO</name>
<comment type="caution">
    <text evidence="2">The sequence shown here is derived from an EMBL/GenBank/DDBJ whole genome shotgun (WGS) entry which is preliminary data.</text>
</comment>
<protein>
    <submittedName>
        <fullName evidence="2">Uncharacterized protein</fullName>
    </submittedName>
</protein>
<evidence type="ECO:0000313" key="2">
    <source>
        <dbReference type="EMBL" id="KAI0493105.1"/>
    </source>
</evidence>
<accession>A0A8T3AFS6</accession>
<sequence length="108" mass="11818">MCLSNYYEIGDHAVLAEVAEEGVNDLTTNEDHEDVEDEYGERSGHGRGLEAAAGFAYVPDLVITFAGAGAGSRSSRRVILRHCGGEVRLHRFRESNETGGEEFKLQAF</sequence>
<proteinExistence type="predicted"/>
<gene>
    <name evidence="2" type="ORF">KFK09_027381</name>
</gene>
<evidence type="ECO:0000313" key="3">
    <source>
        <dbReference type="Proteomes" id="UP000829196"/>
    </source>
</evidence>
<keyword evidence="3" id="KW-1185">Reference proteome</keyword>
<evidence type="ECO:0000256" key="1">
    <source>
        <dbReference type="SAM" id="MobiDB-lite"/>
    </source>
</evidence>
<organism evidence="2 3">
    <name type="scientific">Dendrobium nobile</name>
    <name type="common">Orchid</name>
    <dbReference type="NCBI Taxonomy" id="94219"/>
    <lineage>
        <taxon>Eukaryota</taxon>
        <taxon>Viridiplantae</taxon>
        <taxon>Streptophyta</taxon>
        <taxon>Embryophyta</taxon>
        <taxon>Tracheophyta</taxon>
        <taxon>Spermatophyta</taxon>
        <taxon>Magnoliopsida</taxon>
        <taxon>Liliopsida</taxon>
        <taxon>Asparagales</taxon>
        <taxon>Orchidaceae</taxon>
        <taxon>Epidendroideae</taxon>
        <taxon>Malaxideae</taxon>
        <taxon>Dendrobiinae</taxon>
        <taxon>Dendrobium</taxon>
    </lineage>
</organism>
<feature type="region of interest" description="Disordered" evidence="1">
    <location>
        <begin position="25"/>
        <end position="46"/>
    </location>
</feature>